<evidence type="ECO:0000256" key="13">
    <source>
        <dbReference type="ARBA" id="ARBA00023267"/>
    </source>
</evidence>
<keyword evidence="7 23" id="KW-1133">Transmembrane helix</keyword>
<dbReference type="Ensembl" id="ENSSTUT00000077599.1">
    <property type="protein sequence ID" value="ENSSTUP00000073112.1"/>
    <property type="gene ID" value="ENSSTUG00000031943.1"/>
</dbReference>
<dbReference type="GO" id="GO:0090482">
    <property type="term" value="F:vitamin transmembrane transporter activity"/>
    <property type="evidence" value="ECO:0007669"/>
    <property type="project" value="UniProtKB-ARBA"/>
</dbReference>
<protein>
    <recommendedName>
        <fullName evidence="20">Sodium-dependent multivitamin transporter</fullName>
    </recommendedName>
    <alternativeName>
        <fullName evidence="21">Solute carrier family 5 member 6</fullName>
    </alternativeName>
</protein>
<evidence type="ECO:0000256" key="16">
    <source>
        <dbReference type="ARBA" id="ARBA00050457"/>
    </source>
</evidence>
<dbReference type="GO" id="GO:0015887">
    <property type="term" value="P:pantothenate transmembrane transport"/>
    <property type="evidence" value="ECO:0007669"/>
    <property type="project" value="UniProtKB-ARBA"/>
</dbReference>
<evidence type="ECO:0000256" key="8">
    <source>
        <dbReference type="ARBA" id="ARBA00023053"/>
    </source>
</evidence>
<dbReference type="InterPro" id="IPR001734">
    <property type="entry name" value="Na/solute_symporter"/>
</dbReference>
<dbReference type="GO" id="GO:0015075">
    <property type="term" value="F:monoatomic ion transmembrane transporter activity"/>
    <property type="evidence" value="ECO:0007669"/>
    <property type="project" value="UniProtKB-ARBA"/>
</dbReference>
<keyword evidence="11" id="KW-0325">Glycoprotein</keyword>
<dbReference type="InterPro" id="IPR018212">
    <property type="entry name" value="Na/solute_symporter_CS"/>
</dbReference>
<evidence type="ECO:0000256" key="9">
    <source>
        <dbReference type="ARBA" id="ARBA00023065"/>
    </source>
</evidence>
<feature type="transmembrane region" description="Helical" evidence="23">
    <location>
        <begin position="412"/>
        <end position="432"/>
    </location>
</feature>
<evidence type="ECO:0000256" key="12">
    <source>
        <dbReference type="ARBA" id="ARBA00023201"/>
    </source>
</evidence>
<keyword evidence="5 23" id="KW-0812">Transmembrane</keyword>
<comment type="catalytic activity">
    <reaction evidence="15">
        <text>(R)-pantothenate(out) + 2 Na(+)(out) = (R)-pantothenate(in) + 2 Na(+)(in)</text>
        <dbReference type="Rhea" id="RHEA:73371"/>
        <dbReference type="ChEBI" id="CHEBI:29032"/>
        <dbReference type="ChEBI" id="CHEBI:29101"/>
    </reaction>
</comment>
<keyword evidence="13" id="KW-0092">Biotin</keyword>
<evidence type="ECO:0000313" key="25">
    <source>
        <dbReference type="Proteomes" id="UP000472277"/>
    </source>
</evidence>
<feature type="transmembrane region" description="Helical" evidence="23">
    <location>
        <begin position="53"/>
        <end position="73"/>
    </location>
</feature>
<reference evidence="24" key="2">
    <citation type="submission" date="2025-09" db="UniProtKB">
        <authorList>
            <consortium name="Ensembl"/>
        </authorList>
    </citation>
    <scope>IDENTIFICATION</scope>
</reference>
<feature type="transmembrane region" description="Helical" evidence="23">
    <location>
        <begin position="128"/>
        <end position="149"/>
    </location>
</feature>
<comment type="catalytic activity">
    <reaction evidence="17">
        <text>biotin(out) + 2 Na(+)(out) = biotin(in) + 2 Na(+)(in)</text>
        <dbReference type="Rhea" id="RHEA:73375"/>
        <dbReference type="ChEBI" id="CHEBI:29101"/>
        <dbReference type="ChEBI" id="CHEBI:57586"/>
    </reaction>
</comment>
<evidence type="ECO:0000256" key="5">
    <source>
        <dbReference type="ARBA" id="ARBA00022692"/>
    </source>
</evidence>
<evidence type="ECO:0000256" key="10">
    <source>
        <dbReference type="ARBA" id="ARBA00023136"/>
    </source>
</evidence>
<evidence type="ECO:0000256" key="14">
    <source>
        <dbReference type="ARBA" id="ARBA00036099"/>
    </source>
</evidence>
<feature type="transmembrane region" description="Helical" evidence="23">
    <location>
        <begin position="161"/>
        <end position="181"/>
    </location>
</feature>
<dbReference type="Pfam" id="PF00474">
    <property type="entry name" value="SSF"/>
    <property type="match status" value="1"/>
</dbReference>
<feature type="transmembrane region" description="Helical" evidence="23">
    <location>
        <begin position="519"/>
        <end position="540"/>
    </location>
</feature>
<reference evidence="24" key="1">
    <citation type="submission" date="2025-08" db="UniProtKB">
        <authorList>
            <consortium name="Ensembl"/>
        </authorList>
    </citation>
    <scope>IDENTIFICATION</scope>
</reference>
<feature type="transmembrane region" description="Helical" evidence="23">
    <location>
        <begin position="279"/>
        <end position="302"/>
    </location>
</feature>
<evidence type="ECO:0000256" key="15">
    <source>
        <dbReference type="ARBA" id="ARBA00050243"/>
    </source>
</evidence>
<dbReference type="InterPro" id="IPR038377">
    <property type="entry name" value="Na/Glc_symporter_sf"/>
</dbReference>
<evidence type="ECO:0000256" key="6">
    <source>
        <dbReference type="ARBA" id="ARBA00022847"/>
    </source>
</evidence>
<dbReference type="FunFam" id="1.20.1730.10:FF:000011">
    <property type="entry name" value="sodium-dependent multivitamin transporter isoform X1"/>
    <property type="match status" value="1"/>
</dbReference>
<name>A0A674BPU8_SALTR</name>
<organism evidence="24 25">
    <name type="scientific">Salmo trutta</name>
    <name type="common">Brown trout</name>
    <dbReference type="NCBI Taxonomy" id="8032"/>
    <lineage>
        <taxon>Eukaryota</taxon>
        <taxon>Metazoa</taxon>
        <taxon>Chordata</taxon>
        <taxon>Craniata</taxon>
        <taxon>Vertebrata</taxon>
        <taxon>Euteleostomi</taxon>
        <taxon>Actinopterygii</taxon>
        <taxon>Neopterygii</taxon>
        <taxon>Teleostei</taxon>
        <taxon>Protacanthopterygii</taxon>
        <taxon>Salmoniformes</taxon>
        <taxon>Salmonidae</taxon>
        <taxon>Salmoninae</taxon>
        <taxon>Salmo</taxon>
    </lineage>
</organism>
<feature type="transmembrane region" description="Helical" evidence="23">
    <location>
        <begin position="85"/>
        <end position="107"/>
    </location>
</feature>
<dbReference type="GO" id="GO:0016324">
    <property type="term" value="C:apical plasma membrane"/>
    <property type="evidence" value="ECO:0007669"/>
    <property type="project" value="UniProtKB-SubCell"/>
</dbReference>
<dbReference type="GeneTree" id="ENSGT00940000155731"/>
<keyword evidence="4" id="KW-1003">Cell membrane</keyword>
<dbReference type="PROSITE" id="PS50283">
    <property type="entry name" value="NA_SOLUT_SYMP_3"/>
    <property type="match status" value="1"/>
</dbReference>
<dbReference type="Gene3D" id="1.20.1730.10">
    <property type="entry name" value="Sodium/glucose cotransporter"/>
    <property type="match status" value="1"/>
</dbReference>
<keyword evidence="3" id="KW-0813">Transport</keyword>
<keyword evidence="25" id="KW-1185">Reference proteome</keyword>
<evidence type="ECO:0000256" key="18">
    <source>
        <dbReference type="ARBA" id="ARBA00058802"/>
    </source>
</evidence>
<feature type="transmembrane region" description="Helical" evidence="23">
    <location>
        <begin position="342"/>
        <end position="365"/>
    </location>
</feature>
<dbReference type="PANTHER" id="PTHR42985:SF2">
    <property type="entry name" value="SODIUM-DEPENDENT MULTIVITAMIN TRANSPORTER"/>
    <property type="match status" value="1"/>
</dbReference>
<dbReference type="InterPro" id="IPR051163">
    <property type="entry name" value="Sodium:Solute_Symporter_SSF"/>
</dbReference>
<evidence type="ECO:0000313" key="24">
    <source>
        <dbReference type="Ensembl" id="ENSSTUP00000073112.1"/>
    </source>
</evidence>
<dbReference type="GO" id="GO:0098660">
    <property type="term" value="P:inorganic ion transmembrane transport"/>
    <property type="evidence" value="ECO:0007669"/>
    <property type="project" value="UniProtKB-ARBA"/>
</dbReference>
<gene>
    <name evidence="24" type="primary">SLC5A6</name>
    <name evidence="24" type="synonym">LOC115172228</name>
</gene>
<dbReference type="GO" id="GO:0006814">
    <property type="term" value="P:sodium ion transport"/>
    <property type="evidence" value="ECO:0007669"/>
    <property type="project" value="UniProtKB-KW"/>
</dbReference>
<evidence type="ECO:0000256" key="23">
    <source>
        <dbReference type="SAM" id="Phobius"/>
    </source>
</evidence>
<evidence type="ECO:0000256" key="3">
    <source>
        <dbReference type="ARBA" id="ARBA00022448"/>
    </source>
</evidence>
<feature type="transmembrane region" description="Helical" evidence="23">
    <location>
        <begin position="385"/>
        <end position="406"/>
    </location>
</feature>
<dbReference type="Proteomes" id="UP000472277">
    <property type="component" value="Chromosome 33"/>
</dbReference>
<evidence type="ECO:0000256" key="2">
    <source>
        <dbReference type="ARBA" id="ARBA00006434"/>
    </source>
</evidence>
<evidence type="ECO:0000256" key="20">
    <source>
        <dbReference type="ARBA" id="ARBA00073170"/>
    </source>
</evidence>
<keyword evidence="10 23" id="KW-0472">Membrane</keyword>
<evidence type="ECO:0000256" key="21">
    <source>
        <dbReference type="ARBA" id="ARBA00078601"/>
    </source>
</evidence>
<evidence type="ECO:0000256" key="17">
    <source>
        <dbReference type="ARBA" id="ARBA00052729"/>
    </source>
</evidence>
<evidence type="ECO:0000256" key="11">
    <source>
        <dbReference type="ARBA" id="ARBA00023180"/>
    </source>
</evidence>
<dbReference type="GO" id="GO:0015293">
    <property type="term" value="F:symporter activity"/>
    <property type="evidence" value="ECO:0007669"/>
    <property type="project" value="UniProtKB-KW"/>
</dbReference>
<keyword evidence="6" id="KW-0769">Symport</keyword>
<evidence type="ECO:0000256" key="7">
    <source>
        <dbReference type="ARBA" id="ARBA00022989"/>
    </source>
</evidence>
<feature type="transmembrane region" description="Helical" evidence="23">
    <location>
        <begin position="239"/>
        <end position="258"/>
    </location>
</feature>
<evidence type="ECO:0000256" key="22">
    <source>
        <dbReference type="RuleBase" id="RU362091"/>
    </source>
</evidence>
<comment type="subunit">
    <text evidence="19">Interacts with PDZD11.</text>
</comment>
<feature type="transmembrane region" description="Helical" evidence="23">
    <location>
        <begin position="12"/>
        <end position="33"/>
    </location>
</feature>
<evidence type="ECO:0000256" key="4">
    <source>
        <dbReference type="ARBA" id="ARBA00022475"/>
    </source>
</evidence>
<proteinExistence type="inferred from homology"/>
<accession>A0A674BPU8</accession>
<dbReference type="AlphaFoldDB" id="A0A674BPU8"/>
<dbReference type="PROSITE" id="PS00456">
    <property type="entry name" value="NA_SOLUT_SYMP_1"/>
    <property type="match status" value="1"/>
</dbReference>
<comment type="catalytic activity">
    <reaction evidence="16">
        <text>(R)-lipoate(out) + 2 Na(+)(out) = (R)-lipoate(in) + 2 Na(+)(in)</text>
        <dbReference type="Rhea" id="RHEA:73379"/>
        <dbReference type="ChEBI" id="CHEBI:29101"/>
        <dbReference type="ChEBI" id="CHEBI:83088"/>
    </reaction>
</comment>
<comment type="function">
    <text evidence="18">Sodium-dependent multivitamin transporter that mediates the electrogenic transport of pantothenate, biotin, lipoate and iodide. Functions as a Na(+)-coupled substrate symporter where the stoichiometry of Na(+):substrate is 2:1, creating an electrochemical Na(+) gradient used as driving force for substrate uptake. Required for biotin and pantothenate uptake in the intestine across the brush border membrane. Plays a role in the maintenance of intestinal mucosa integrity, by providing the gut mucosa with biotin. Contributes to the luminal uptake of biotin and pantothenate into the brain across the blood-brain barrier.</text>
</comment>
<evidence type="ECO:0000256" key="19">
    <source>
        <dbReference type="ARBA" id="ARBA00061728"/>
    </source>
</evidence>
<dbReference type="PANTHER" id="PTHR42985">
    <property type="entry name" value="SODIUM-COUPLED MONOCARBOXYLATE TRANSPORTER"/>
    <property type="match status" value="1"/>
</dbReference>
<comment type="catalytic activity">
    <reaction evidence="14">
        <text>iodide(out) + 2 Na(+)(out) = iodide(in) + 2 Na(+)(in)</text>
        <dbReference type="Rhea" id="RHEA:71207"/>
        <dbReference type="ChEBI" id="CHEBI:16382"/>
        <dbReference type="ChEBI" id="CHEBI:29101"/>
    </reaction>
</comment>
<feature type="transmembrane region" description="Helical" evidence="23">
    <location>
        <begin position="193"/>
        <end position="211"/>
    </location>
</feature>
<feature type="transmembrane region" description="Helical" evidence="23">
    <location>
        <begin position="444"/>
        <end position="463"/>
    </location>
</feature>
<dbReference type="NCBIfam" id="TIGR00813">
    <property type="entry name" value="sss"/>
    <property type="match status" value="1"/>
</dbReference>
<comment type="similarity">
    <text evidence="2 22">Belongs to the sodium:solute symporter (SSF) (TC 2.A.21) family.</text>
</comment>
<keyword evidence="8" id="KW-0915">Sodium</keyword>
<keyword evidence="9" id="KW-0406">Ion transport</keyword>
<sequence>MDPLEKMHFTTIDYVIFALLLVASMGIGLYYALSGGRQRTTQEFLLADRGMSCLPVSLSLIATFQSAVAIVGVPAEIYTHGTQYWFIGCAYILGLFIPAHVFVPVFYRLHLTSAYQYLELRFSKPVRICGTLTFIFQTVIYMGVCVYTPALALNAVTGFDLWGAVLATGLVCTLYTTLGGLKAVIWTDVFQTIVMFAGQLAVIVVGVQQTGGLAEVWRKVWEGNRISGIDLNPDPTERYTFWTLGVGGVFLMLSLYGVNQAQVQRYLSSKTEREAIMSCYMVFPSLQVALALSCVMGLVMFARYSSATLLPTVHQPLCVLYPQMVLYFVMDMLQDLPGLSGLFIACLFSAALSTISSAFNSLATVTLEDLIKPHCSSMTEARATLLSKGLACSYGLICLAMAYLTHLMSDSVLQAVFKIFGMVGGPLLGIFLCECDPCGNQTSLTLKPLCLAMAFWVGIGSIVTRTSGGPAAVSHFNCTAVQLSGNITTAIGTALNSTAVPTSTSSQPMGLQRFYSLSFMWYSALSSFTVVITGLIVSFLTGPMKEEDVTPGTLYPLLGNMLFFVPDNLKQNLCCATPLGHRVSQQSTWAHHTHSSGLCSLVETT</sequence>
<keyword evidence="12" id="KW-0739">Sodium transport</keyword>
<comment type="subcellular location">
    <subcellularLocation>
        <location evidence="1">Apical cell membrane</location>
        <topology evidence="1">Multi-pass membrane protein</topology>
    </subcellularLocation>
</comment>
<evidence type="ECO:0000256" key="1">
    <source>
        <dbReference type="ARBA" id="ARBA00004424"/>
    </source>
</evidence>